<dbReference type="GO" id="GO:0006865">
    <property type="term" value="P:amino acid transport"/>
    <property type="evidence" value="ECO:0007669"/>
    <property type="project" value="UniProtKB-KW"/>
</dbReference>
<dbReference type="AlphaFoldDB" id="A0A2G1UNG9"/>
<feature type="transmembrane region" description="Helical" evidence="9">
    <location>
        <begin position="432"/>
        <end position="452"/>
    </location>
</feature>
<proteinExistence type="inferred from homology"/>
<protein>
    <submittedName>
        <fullName evidence="11">Urea ABC transporter permease subunit UrtB</fullName>
    </submittedName>
</protein>
<dbReference type="RefSeq" id="WP_099614218.1">
    <property type="nucleotide sequence ID" value="NZ_KZ319369.1"/>
</dbReference>
<feature type="transmembrane region" description="Helical" evidence="9">
    <location>
        <begin position="332"/>
        <end position="350"/>
    </location>
</feature>
<keyword evidence="12" id="KW-1185">Reference proteome</keyword>
<keyword evidence="7 9" id="KW-0472">Membrane</keyword>
<evidence type="ECO:0000256" key="3">
    <source>
        <dbReference type="ARBA" id="ARBA00022475"/>
    </source>
</evidence>
<dbReference type="Proteomes" id="UP000231409">
    <property type="component" value="Unassembled WGS sequence"/>
</dbReference>
<evidence type="ECO:0000256" key="5">
    <source>
        <dbReference type="ARBA" id="ARBA00022970"/>
    </source>
</evidence>
<evidence type="ECO:0000256" key="4">
    <source>
        <dbReference type="ARBA" id="ARBA00022692"/>
    </source>
</evidence>
<keyword evidence="5" id="KW-0029">Amino-acid transport</keyword>
<evidence type="ECO:0000256" key="9">
    <source>
        <dbReference type="SAM" id="Phobius"/>
    </source>
</evidence>
<feature type="transmembrane region" description="Helical" evidence="9">
    <location>
        <begin position="499"/>
        <end position="517"/>
    </location>
</feature>
<dbReference type="PANTHER" id="PTHR11795:SF447">
    <property type="entry name" value="ABC TRANSPORTER PERMEASE PROTEIN"/>
    <property type="match status" value="1"/>
</dbReference>
<feature type="signal peptide" evidence="10">
    <location>
        <begin position="1"/>
        <end position="25"/>
    </location>
</feature>
<reference evidence="11 12" key="1">
    <citation type="submission" date="2017-09" db="EMBL/GenBank/DDBJ databases">
        <title>The draft genome sequences of Marinobacter sp. PWS21.</title>
        <authorList>
            <person name="Cao J."/>
        </authorList>
    </citation>
    <scope>NUCLEOTIDE SEQUENCE [LARGE SCALE GENOMIC DNA]</scope>
    <source>
        <strain evidence="11 12">PWS21</strain>
    </source>
</reference>
<keyword evidence="3" id="KW-1003">Cell membrane</keyword>
<feature type="transmembrane region" description="Helical" evidence="9">
    <location>
        <begin position="384"/>
        <end position="401"/>
    </location>
</feature>
<feature type="chain" id="PRO_5013908084" evidence="10">
    <location>
        <begin position="26"/>
        <end position="534"/>
    </location>
</feature>
<keyword evidence="6 9" id="KW-1133">Transmembrane helix</keyword>
<evidence type="ECO:0000256" key="8">
    <source>
        <dbReference type="ARBA" id="ARBA00037998"/>
    </source>
</evidence>
<dbReference type="InterPro" id="IPR011989">
    <property type="entry name" value="ARM-like"/>
</dbReference>
<name>A0A2G1UNG9_9GAMM</name>
<feature type="transmembrane region" description="Helical" evidence="9">
    <location>
        <begin position="245"/>
        <end position="272"/>
    </location>
</feature>
<sequence length="534" mass="56326">MSILRSLARLTFALHLVLLSSLAGAQVSEQQAARLLQGLAGASQAEKSIIVRELAGSGDERARNWLEAFSANKLSRIKTTGQIVIVTSNRGRNWAIADALTGESLGEMSRRELEAVQVNNTLRGEVDDLLSVIDLTVANPQVRLTAARALMGTVNAPLAERLNGLLADEDNPAVREALESALAIYRLGQGDGAAVAVLAGSLNPQARAALAGAARGDDPQIAAAATRALASIEQKLTLNRAAETLYFGLSLGSVLVLAAIGLAITFGVMGVINMAHGELMMLGAYTTWGMQQLLPGQPGLALILSIPAGFLVAAMAGIVIERSVIQHLKGRPLETLLATFGVSLILQQLVRTLISPLNRSVVTPDWMSGSIMINEALSLTLNRLYVIGFALVVFAGLMLIMRKTRLGLEVRAVTQNRAMARSMGIRATRVDILTFGLGSGVAGLAGVALSQITNVGPNLGQSYIIDSFMVVVFGGVGNLWGTLLAGLSLGTINQMLEPWAGAVLAKIIVLVFIILFIQKRPRGLFPQKGRAAEG</sequence>
<comment type="similarity">
    <text evidence="8">Belongs to the binding-protein-dependent transport system permease family. LivHM subfamily.</text>
</comment>
<comment type="subcellular location">
    <subcellularLocation>
        <location evidence="1">Cell inner membrane</location>
        <topology evidence="1">Multi-pass membrane protein</topology>
    </subcellularLocation>
</comment>
<evidence type="ECO:0000256" key="7">
    <source>
        <dbReference type="ARBA" id="ARBA00023136"/>
    </source>
</evidence>
<keyword evidence="4 9" id="KW-0812">Transmembrane</keyword>
<evidence type="ECO:0000256" key="2">
    <source>
        <dbReference type="ARBA" id="ARBA00022448"/>
    </source>
</evidence>
<dbReference type="NCBIfam" id="TIGR03409">
    <property type="entry name" value="urea_trans_UrtB"/>
    <property type="match status" value="1"/>
</dbReference>
<dbReference type="InterPro" id="IPR001851">
    <property type="entry name" value="ABC_transp_permease"/>
</dbReference>
<gene>
    <name evidence="11" type="primary">urtB</name>
    <name evidence="11" type="ORF">CLH61_07145</name>
</gene>
<organism evidence="11 12">
    <name type="scientific">Marinobacter profundi</name>
    <dbReference type="NCBI Taxonomy" id="2666256"/>
    <lineage>
        <taxon>Bacteria</taxon>
        <taxon>Pseudomonadati</taxon>
        <taxon>Pseudomonadota</taxon>
        <taxon>Gammaproteobacteria</taxon>
        <taxon>Pseudomonadales</taxon>
        <taxon>Marinobacteraceae</taxon>
        <taxon>Marinobacter</taxon>
    </lineage>
</organism>
<dbReference type="Gene3D" id="1.25.10.10">
    <property type="entry name" value="Leucine-rich Repeat Variant"/>
    <property type="match status" value="1"/>
</dbReference>
<dbReference type="InterPro" id="IPR052157">
    <property type="entry name" value="BCAA_transport_permease"/>
</dbReference>
<feature type="transmembrane region" description="Helical" evidence="9">
    <location>
        <begin position="300"/>
        <end position="320"/>
    </location>
</feature>
<dbReference type="InterPro" id="IPR017779">
    <property type="entry name" value="ABC_UrtB_bac"/>
</dbReference>
<evidence type="ECO:0000313" key="11">
    <source>
        <dbReference type="EMBL" id="PHQ16044.1"/>
    </source>
</evidence>
<feature type="transmembrane region" description="Helical" evidence="9">
    <location>
        <begin position="464"/>
        <end position="487"/>
    </location>
</feature>
<accession>A0A2G1UNG9</accession>
<dbReference type="GO" id="GO:0005886">
    <property type="term" value="C:plasma membrane"/>
    <property type="evidence" value="ECO:0007669"/>
    <property type="project" value="UniProtKB-SubCell"/>
</dbReference>
<evidence type="ECO:0000256" key="6">
    <source>
        <dbReference type="ARBA" id="ARBA00022989"/>
    </source>
</evidence>
<dbReference type="PANTHER" id="PTHR11795">
    <property type="entry name" value="BRANCHED-CHAIN AMINO ACID TRANSPORT SYSTEM PERMEASE PROTEIN LIVH"/>
    <property type="match status" value="1"/>
</dbReference>
<dbReference type="Pfam" id="PF02653">
    <property type="entry name" value="BPD_transp_2"/>
    <property type="match status" value="1"/>
</dbReference>
<dbReference type="CDD" id="cd06582">
    <property type="entry name" value="TM_PBP1_LivH_like"/>
    <property type="match status" value="1"/>
</dbReference>
<comment type="caution">
    <text evidence="11">The sequence shown here is derived from an EMBL/GenBank/DDBJ whole genome shotgun (WGS) entry which is preliminary data.</text>
</comment>
<keyword evidence="10" id="KW-0732">Signal</keyword>
<evidence type="ECO:0000256" key="1">
    <source>
        <dbReference type="ARBA" id="ARBA00004429"/>
    </source>
</evidence>
<dbReference type="GO" id="GO:0022857">
    <property type="term" value="F:transmembrane transporter activity"/>
    <property type="evidence" value="ECO:0007669"/>
    <property type="project" value="InterPro"/>
</dbReference>
<evidence type="ECO:0000313" key="12">
    <source>
        <dbReference type="Proteomes" id="UP000231409"/>
    </source>
</evidence>
<dbReference type="EMBL" id="NTFH01000005">
    <property type="protein sequence ID" value="PHQ16044.1"/>
    <property type="molecule type" value="Genomic_DNA"/>
</dbReference>
<keyword evidence="2" id="KW-0813">Transport</keyword>
<evidence type="ECO:0000256" key="10">
    <source>
        <dbReference type="SAM" id="SignalP"/>
    </source>
</evidence>